<keyword evidence="1" id="KW-0805">Transcription regulation</keyword>
<dbReference type="SUPFAM" id="SSF46689">
    <property type="entry name" value="Homeodomain-like"/>
    <property type="match status" value="1"/>
</dbReference>
<protein>
    <submittedName>
        <fullName evidence="6">TetR/AcrR family transcriptional regulator</fullName>
    </submittedName>
</protein>
<comment type="caution">
    <text evidence="6">The sequence shown here is derived from an EMBL/GenBank/DDBJ whole genome shotgun (WGS) entry which is preliminary data.</text>
</comment>
<evidence type="ECO:0000256" key="2">
    <source>
        <dbReference type="ARBA" id="ARBA00023125"/>
    </source>
</evidence>
<dbReference type="Proteomes" id="UP001597068">
    <property type="component" value="Unassembled WGS sequence"/>
</dbReference>
<dbReference type="InterPro" id="IPR001647">
    <property type="entry name" value="HTH_TetR"/>
</dbReference>
<evidence type="ECO:0000313" key="6">
    <source>
        <dbReference type="EMBL" id="MFD0926070.1"/>
    </source>
</evidence>
<dbReference type="PANTHER" id="PTHR30055:SF148">
    <property type="entry name" value="TETR-FAMILY TRANSCRIPTIONAL REGULATOR"/>
    <property type="match status" value="1"/>
</dbReference>
<dbReference type="Gene3D" id="1.10.357.10">
    <property type="entry name" value="Tetracycline Repressor, domain 2"/>
    <property type="match status" value="1"/>
</dbReference>
<dbReference type="PANTHER" id="PTHR30055">
    <property type="entry name" value="HTH-TYPE TRANSCRIPTIONAL REGULATOR RUTR"/>
    <property type="match status" value="1"/>
</dbReference>
<name>A0ABW3G8W8_9NOCA</name>
<dbReference type="EMBL" id="JBHTIL010000001">
    <property type="protein sequence ID" value="MFD0926070.1"/>
    <property type="molecule type" value="Genomic_DNA"/>
</dbReference>
<dbReference type="Pfam" id="PF16859">
    <property type="entry name" value="TetR_C_11"/>
    <property type="match status" value="1"/>
</dbReference>
<feature type="domain" description="HTH tetR-type" evidence="5">
    <location>
        <begin position="17"/>
        <end position="77"/>
    </location>
</feature>
<dbReference type="InterPro" id="IPR009057">
    <property type="entry name" value="Homeodomain-like_sf"/>
</dbReference>
<feature type="DNA-binding region" description="H-T-H motif" evidence="4">
    <location>
        <begin position="40"/>
        <end position="59"/>
    </location>
</feature>
<keyword evidence="7" id="KW-1185">Reference proteome</keyword>
<evidence type="ECO:0000256" key="3">
    <source>
        <dbReference type="ARBA" id="ARBA00023163"/>
    </source>
</evidence>
<sequence length="195" mass="20915">MPSPDRRSVRRPGGRSARVQASVYAAVGELVSAGHRDSMTVPQVAERAGVNPTSIYRRWGTIDALLSEVAVAALTGDEPLPDTGTVVGDLRDWAAIIAADITRPQRVVYLRAMVGARVGVPGSCPCWDIRLEQAARMLARGADRGESVPTVMQVLDHVIAPLYHHVAFGLEVDEEYAHRLVDDVVAMSALAPATN</sequence>
<evidence type="ECO:0000256" key="4">
    <source>
        <dbReference type="PROSITE-ProRule" id="PRU00335"/>
    </source>
</evidence>
<evidence type="ECO:0000256" key="1">
    <source>
        <dbReference type="ARBA" id="ARBA00023015"/>
    </source>
</evidence>
<gene>
    <name evidence="6" type="ORF">ACFQ04_10005</name>
</gene>
<dbReference type="RefSeq" id="WP_253646028.1">
    <property type="nucleotide sequence ID" value="NZ_BAAAMO010000002.1"/>
</dbReference>
<dbReference type="Pfam" id="PF00440">
    <property type="entry name" value="TetR_N"/>
    <property type="match status" value="1"/>
</dbReference>
<reference evidence="7" key="1">
    <citation type="journal article" date="2019" name="Int. J. Syst. Evol. Microbiol.">
        <title>The Global Catalogue of Microorganisms (GCM) 10K type strain sequencing project: providing services to taxonomists for standard genome sequencing and annotation.</title>
        <authorList>
            <consortium name="The Broad Institute Genomics Platform"/>
            <consortium name="The Broad Institute Genome Sequencing Center for Infectious Disease"/>
            <person name="Wu L."/>
            <person name="Ma J."/>
        </authorList>
    </citation>
    <scope>NUCLEOTIDE SEQUENCE [LARGE SCALE GENOMIC DNA]</scope>
    <source>
        <strain evidence="7">CCUG 50873</strain>
    </source>
</reference>
<dbReference type="InterPro" id="IPR050109">
    <property type="entry name" value="HTH-type_TetR-like_transc_reg"/>
</dbReference>
<dbReference type="InterPro" id="IPR011075">
    <property type="entry name" value="TetR_C"/>
</dbReference>
<proteinExistence type="predicted"/>
<organism evidence="6 7">
    <name type="scientific">Williamsia deligens</name>
    <dbReference type="NCBI Taxonomy" id="321325"/>
    <lineage>
        <taxon>Bacteria</taxon>
        <taxon>Bacillati</taxon>
        <taxon>Actinomycetota</taxon>
        <taxon>Actinomycetes</taxon>
        <taxon>Mycobacteriales</taxon>
        <taxon>Nocardiaceae</taxon>
        <taxon>Williamsia</taxon>
    </lineage>
</organism>
<dbReference type="InterPro" id="IPR036271">
    <property type="entry name" value="Tet_transcr_reg_TetR-rel_C_sf"/>
</dbReference>
<keyword evidence="2 4" id="KW-0238">DNA-binding</keyword>
<dbReference type="PROSITE" id="PS50977">
    <property type="entry name" value="HTH_TETR_2"/>
    <property type="match status" value="1"/>
</dbReference>
<dbReference type="SUPFAM" id="SSF48498">
    <property type="entry name" value="Tetracyclin repressor-like, C-terminal domain"/>
    <property type="match status" value="1"/>
</dbReference>
<dbReference type="Gene3D" id="1.10.10.60">
    <property type="entry name" value="Homeodomain-like"/>
    <property type="match status" value="1"/>
</dbReference>
<evidence type="ECO:0000259" key="5">
    <source>
        <dbReference type="PROSITE" id="PS50977"/>
    </source>
</evidence>
<keyword evidence="3" id="KW-0804">Transcription</keyword>
<evidence type="ECO:0000313" key="7">
    <source>
        <dbReference type="Proteomes" id="UP001597068"/>
    </source>
</evidence>
<accession>A0ABW3G8W8</accession>